<dbReference type="GO" id="GO:0005856">
    <property type="term" value="C:cytoskeleton"/>
    <property type="evidence" value="ECO:0007669"/>
    <property type="project" value="TreeGrafter"/>
</dbReference>
<reference evidence="5" key="1">
    <citation type="submission" date="2021-01" db="EMBL/GenBank/DDBJ databases">
        <authorList>
            <person name="Corre E."/>
            <person name="Pelletier E."/>
            <person name="Niang G."/>
            <person name="Scheremetjew M."/>
            <person name="Finn R."/>
            <person name="Kale V."/>
            <person name="Holt S."/>
            <person name="Cochrane G."/>
            <person name="Meng A."/>
            <person name="Brown T."/>
            <person name="Cohen L."/>
        </authorList>
    </citation>
    <scope>NUCLEOTIDE SEQUENCE</scope>
    <source>
        <strain evidence="5">Clade-D-RCC2573</strain>
    </source>
</reference>
<gene>
    <name evidence="5" type="ORF">OMED0936_LOCUS719</name>
</gene>
<keyword evidence="1 2" id="KW-0175">Coiled coil</keyword>
<feature type="coiled-coil region" evidence="2">
    <location>
        <begin position="168"/>
        <end position="209"/>
    </location>
</feature>
<dbReference type="EMBL" id="HBFF01000901">
    <property type="protein sequence ID" value="CAD8727795.1"/>
    <property type="molecule type" value="Transcribed_RNA"/>
</dbReference>
<evidence type="ECO:0000256" key="2">
    <source>
        <dbReference type="SAM" id="Coils"/>
    </source>
</evidence>
<name>A0A6T5T989_9CHLO</name>
<evidence type="ECO:0000313" key="5">
    <source>
        <dbReference type="EMBL" id="CAD8727795.1"/>
    </source>
</evidence>
<evidence type="ECO:0000256" key="1">
    <source>
        <dbReference type="ARBA" id="ARBA00023054"/>
    </source>
</evidence>
<dbReference type="PANTHER" id="PTHR32083">
    <property type="entry name" value="CILIA AND FLAGELLA-ASSOCIATED PROTEIN 58-RELATED"/>
    <property type="match status" value="1"/>
</dbReference>
<proteinExistence type="predicted"/>
<dbReference type="InterPro" id="IPR049270">
    <property type="entry name" value="CFAP58_CC"/>
</dbReference>
<dbReference type="Pfam" id="PF21771">
    <property type="entry name" value="CFAP58_CC"/>
    <property type="match status" value="1"/>
</dbReference>
<feature type="region of interest" description="Disordered" evidence="3">
    <location>
        <begin position="578"/>
        <end position="610"/>
    </location>
</feature>
<evidence type="ECO:0000256" key="3">
    <source>
        <dbReference type="SAM" id="MobiDB-lite"/>
    </source>
</evidence>
<sequence length="856" mass="99656">MSTLDVASENDDGGIEQRTFNEARFMQVFDKLPDDDDASVQAKEEYEKLKTTFREASEKEKVLTAKCAALSDECRAQAAKMALALNLSQEDQSTIDALKVELERAWTMVDASNESELESKREIAELKNDIERLTNGEDDDDDDDFEGEEVWKSNSVLSGDFMLRASARKASTREMESLLSTKEALTAERDELLEQTIKLREDIVKLNERTRQAESTKLDLDVELQNLRDAAHADAAEAERQNRAKERFERELREAKERSDAREEEIKNYRIKIAKTDEIIGKLENDTKFQQRRTEAAQKELNVLASKSDKLHRELDEARRINKSAEDANEAKLHEIKSLKLDIQTTEREREKQVKLSAELTIKLRAAEQSKLNTEEAKNALKREVQLLEQQLDQQKRDLDNETRRKDDLMRERDVLLKTTMQAQNATSRQQDLLRIHEAQRQTLENEIKSYKMEQSKQEIKMKHLDQERAALVSETMECARKQENLEEDVREREATIVDLQHQLRDAEAQIKHAEHAYDVVRTERNFQSKSLIEAQTQIADIKNDFKAASVALETYREEMRSKEAVIAGERFEHRKLDKEHDSLRRQHDKLSSTLRETQDALKNSNEESKTMRAAVATLDEHRENQRKEIDVIKRDRDVLSGQLVRRNQECALLYEKIKIQQKILNQGQAEYRDRVKEVKTLKLKLAAHARELTNLRDAAASIDKLKSEVQNIGRDLLYERTKVKALSEELENPMNVHRWRQLKGSDPTMYELIQKVQVLQRRLIAKTEEVTEKEMLVDEKTKVLEDLRVVLARQPGPRAFEELRDTHVAIREKSRQIKGLQSELKMFIAHRDAYTHELSMLHEELANLRRRRVVA</sequence>
<protein>
    <recommendedName>
        <fullName evidence="4">Cilia- and flagella-associated protein 58 central coiled coil domain-containing protein</fullName>
    </recommendedName>
</protein>
<dbReference type="PANTHER" id="PTHR32083:SF0">
    <property type="entry name" value="CILIA AND FLAGELLA-ASSOCIATED PROTEIN 58"/>
    <property type="match status" value="1"/>
</dbReference>
<accession>A0A6T5T989</accession>
<feature type="domain" description="Cilia- and flagella-associated protein 58 central coiled coil" evidence="4">
    <location>
        <begin position="399"/>
        <end position="692"/>
    </location>
</feature>
<evidence type="ECO:0000259" key="4">
    <source>
        <dbReference type="Pfam" id="PF21771"/>
    </source>
</evidence>
<feature type="coiled-coil region" evidence="2">
    <location>
        <begin position="679"/>
        <end position="716"/>
    </location>
</feature>
<organism evidence="5">
    <name type="scientific">Ostreococcus mediterraneus</name>
    <dbReference type="NCBI Taxonomy" id="1486918"/>
    <lineage>
        <taxon>Eukaryota</taxon>
        <taxon>Viridiplantae</taxon>
        <taxon>Chlorophyta</taxon>
        <taxon>Mamiellophyceae</taxon>
        <taxon>Mamiellales</taxon>
        <taxon>Bathycoccaceae</taxon>
        <taxon>Ostreococcus</taxon>
    </lineage>
</organism>
<dbReference type="AlphaFoldDB" id="A0A6T5T989"/>